<feature type="binding site" evidence="6">
    <location>
        <position position="82"/>
    </location>
    <ligand>
        <name>NAD(+)</name>
        <dbReference type="ChEBI" id="CHEBI:57540"/>
    </ligand>
</feature>
<dbReference type="STRING" id="886293.Sinac_7458"/>
<feature type="binding site" evidence="6">
    <location>
        <position position="189"/>
    </location>
    <ligand>
        <name>NAD(+)</name>
        <dbReference type="ChEBI" id="CHEBI:57540"/>
    </ligand>
</feature>
<dbReference type="KEGG" id="saci:Sinac_7458"/>
<evidence type="ECO:0000256" key="4">
    <source>
        <dbReference type="ARBA" id="ARBA00023027"/>
    </source>
</evidence>
<feature type="binding site" evidence="6">
    <location>
        <position position="162"/>
    </location>
    <ligand>
        <name>NAD(+)</name>
        <dbReference type="ChEBI" id="CHEBI:57540"/>
    </ligand>
</feature>
<dbReference type="GO" id="GO:0005524">
    <property type="term" value="F:ATP binding"/>
    <property type="evidence" value="ECO:0007669"/>
    <property type="project" value="UniProtKB-KW"/>
</dbReference>
<dbReference type="PANTHER" id="PTHR20275:SF0">
    <property type="entry name" value="NAD KINASE"/>
    <property type="match status" value="1"/>
</dbReference>
<feature type="active site" description="Proton acceptor" evidence="6">
    <location>
        <position position="77"/>
    </location>
</feature>
<dbReference type="GO" id="GO:0003951">
    <property type="term" value="F:NAD+ kinase activity"/>
    <property type="evidence" value="ECO:0007669"/>
    <property type="project" value="UniProtKB-UniRule"/>
</dbReference>
<keyword evidence="3 6" id="KW-0521">NADP</keyword>
<dbReference type="Proteomes" id="UP000010798">
    <property type="component" value="Chromosome"/>
</dbReference>
<dbReference type="Gene3D" id="3.40.50.10330">
    <property type="entry name" value="Probable inorganic polyphosphate/atp-NAD kinase, domain 1"/>
    <property type="match status" value="1"/>
</dbReference>
<dbReference type="Pfam" id="PF20143">
    <property type="entry name" value="NAD_kinase_C"/>
    <property type="match status" value="1"/>
</dbReference>
<comment type="caution">
    <text evidence="6">Lacks conserved residue(s) required for the propagation of feature annotation.</text>
</comment>
<evidence type="ECO:0000256" key="2">
    <source>
        <dbReference type="ARBA" id="ARBA00022777"/>
    </source>
</evidence>
<evidence type="ECO:0000256" key="3">
    <source>
        <dbReference type="ARBA" id="ARBA00022857"/>
    </source>
</evidence>
<dbReference type="InterPro" id="IPR017437">
    <property type="entry name" value="ATP-NAD_kinase_PpnK-typ_C"/>
</dbReference>
<dbReference type="InterPro" id="IPR016064">
    <property type="entry name" value="NAD/diacylglycerol_kinase_sf"/>
</dbReference>
<keyword evidence="2 6" id="KW-0418">Kinase</keyword>
<comment type="similarity">
    <text evidence="6">Belongs to the NAD kinase family.</text>
</comment>
<dbReference type="SUPFAM" id="SSF111331">
    <property type="entry name" value="NAD kinase/diacylglycerol kinase-like"/>
    <property type="match status" value="1"/>
</dbReference>
<dbReference type="AlphaFoldDB" id="L0DR89"/>
<dbReference type="RefSeq" id="WP_015250557.1">
    <property type="nucleotide sequence ID" value="NC_019892.1"/>
</dbReference>
<evidence type="ECO:0000256" key="5">
    <source>
        <dbReference type="ARBA" id="ARBA00047925"/>
    </source>
</evidence>
<dbReference type="EMBL" id="CP003364">
    <property type="protein sequence ID" value="AGA31492.1"/>
    <property type="molecule type" value="Genomic_DNA"/>
</dbReference>
<feature type="binding site" evidence="6">
    <location>
        <position position="251"/>
    </location>
    <ligand>
        <name>NAD(+)</name>
        <dbReference type="ChEBI" id="CHEBI:57540"/>
    </ligand>
</feature>
<dbReference type="HOGENOM" id="CLU_008831_0_0_0"/>
<dbReference type="EC" id="2.7.1.23" evidence="6"/>
<dbReference type="PANTHER" id="PTHR20275">
    <property type="entry name" value="NAD KINASE"/>
    <property type="match status" value="1"/>
</dbReference>
<feature type="binding site" evidence="6">
    <location>
        <position position="179"/>
    </location>
    <ligand>
        <name>NAD(+)</name>
        <dbReference type="ChEBI" id="CHEBI:57540"/>
    </ligand>
</feature>
<dbReference type="GO" id="GO:0046872">
    <property type="term" value="F:metal ion binding"/>
    <property type="evidence" value="ECO:0007669"/>
    <property type="project" value="UniProtKB-UniRule"/>
</dbReference>
<evidence type="ECO:0000256" key="1">
    <source>
        <dbReference type="ARBA" id="ARBA00022679"/>
    </source>
</evidence>
<dbReference type="HAMAP" id="MF_00361">
    <property type="entry name" value="NAD_kinase"/>
    <property type="match status" value="1"/>
</dbReference>
<keyword evidence="6" id="KW-0067">ATP-binding</keyword>
<dbReference type="eggNOG" id="COG0061">
    <property type="taxonomic scope" value="Bacteria"/>
</dbReference>
<dbReference type="Pfam" id="PF01513">
    <property type="entry name" value="NAD_kinase"/>
    <property type="match status" value="1"/>
</dbReference>
<evidence type="ECO:0000313" key="7">
    <source>
        <dbReference type="EMBL" id="AGA31492.1"/>
    </source>
</evidence>
<comment type="catalytic activity">
    <reaction evidence="5 6">
        <text>NAD(+) + ATP = ADP + NADP(+) + H(+)</text>
        <dbReference type="Rhea" id="RHEA:18629"/>
        <dbReference type="ChEBI" id="CHEBI:15378"/>
        <dbReference type="ChEBI" id="CHEBI:30616"/>
        <dbReference type="ChEBI" id="CHEBI:57540"/>
        <dbReference type="ChEBI" id="CHEBI:58349"/>
        <dbReference type="ChEBI" id="CHEBI:456216"/>
        <dbReference type="EC" id="2.7.1.23"/>
    </reaction>
</comment>
<gene>
    <name evidence="6" type="primary">nadK</name>
    <name evidence="7" type="ordered locus">Sinac_7458</name>
</gene>
<dbReference type="InterPro" id="IPR017438">
    <property type="entry name" value="ATP-NAD_kinase_N"/>
</dbReference>
<feature type="binding site" evidence="6">
    <location>
        <position position="181"/>
    </location>
    <ligand>
        <name>NAD(+)</name>
        <dbReference type="ChEBI" id="CHEBI:57540"/>
    </ligand>
</feature>
<dbReference type="GO" id="GO:0006741">
    <property type="term" value="P:NADP+ biosynthetic process"/>
    <property type="evidence" value="ECO:0007669"/>
    <property type="project" value="UniProtKB-UniRule"/>
</dbReference>
<organism evidence="7 8">
    <name type="scientific">Singulisphaera acidiphila (strain ATCC BAA-1392 / DSM 18658 / VKM B-2454 / MOB10)</name>
    <dbReference type="NCBI Taxonomy" id="886293"/>
    <lineage>
        <taxon>Bacteria</taxon>
        <taxon>Pseudomonadati</taxon>
        <taxon>Planctomycetota</taxon>
        <taxon>Planctomycetia</taxon>
        <taxon>Isosphaerales</taxon>
        <taxon>Isosphaeraceae</taxon>
        <taxon>Singulisphaera</taxon>
    </lineage>
</organism>
<sequence>MGNHASSPGTTASPLPLPALNVVILGNGTKPEVHTEAKRLANAVERHPTLHLIGLDLAPDTDLSGLSADVALVLGGDGTVLHTARRMGDRPTPVLGINVGRLGFLAELTPAAFLERLGDLAERRYTVENLMTLTCTLAPRSGPIREFRGLNDVVLRAAPVFHLLEIGLSIDGESVMTYRGDGLILATPVGSTGHSLSAGGPILPPNAHMFVVTPLCAHTLTQRPLVDSTHKVYEMIPLATGVATVLVIDGQVQIPVSSGDRVIVRRGLTPFPMVRLPGHSFYRTLRDKLGWGAAPPGDRGVHP</sequence>
<feature type="binding site" evidence="6">
    <location>
        <begin position="77"/>
        <end position="78"/>
    </location>
    <ligand>
        <name>NAD(+)</name>
        <dbReference type="ChEBI" id="CHEBI:57540"/>
    </ligand>
</feature>
<keyword evidence="1 6" id="KW-0808">Transferase</keyword>
<comment type="subcellular location">
    <subcellularLocation>
        <location evidence="6">Cytoplasm</location>
    </subcellularLocation>
</comment>
<comment type="cofactor">
    <cofactor evidence="6">
        <name>a divalent metal cation</name>
        <dbReference type="ChEBI" id="CHEBI:60240"/>
    </cofactor>
</comment>
<reference evidence="7 8" key="1">
    <citation type="submission" date="2012-02" db="EMBL/GenBank/DDBJ databases">
        <title>Complete sequence of chromosome of Singulisphaera acidiphila DSM 18658.</title>
        <authorList>
            <consortium name="US DOE Joint Genome Institute (JGI-PGF)"/>
            <person name="Lucas S."/>
            <person name="Copeland A."/>
            <person name="Lapidus A."/>
            <person name="Glavina del Rio T."/>
            <person name="Dalin E."/>
            <person name="Tice H."/>
            <person name="Bruce D."/>
            <person name="Goodwin L."/>
            <person name="Pitluck S."/>
            <person name="Peters L."/>
            <person name="Ovchinnikova G."/>
            <person name="Chertkov O."/>
            <person name="Kyrpides N."/>
            <person name="Mavromatis K."/>
            <person name="Ivanova N."/>
            <person name="Brettin T."/>
            <person name="Detter J.C."/>
            <person name="Han C."/>
            <person name="Larimer F."/>
            <person name="Land M."/>
            <person name="Hauser L."/>
            <person name="Markowitz V."/>
            <person name="Cheng J.-F."/>
            <person name="Hugenholtz P."/>
            <person name="Woyke T."/>
            <person name="Wu D."/>
            <person name="Tindall B."/>
            <person name="Pomrenke H."/>
            <person name="Brambilla E."/>
            <person name="Klenk H.-P."/>
            <person name="Eisen J.A."/>
        </authorList>
    </citation>
    <scope>NUCLEOTIDE SEQUENCE [LARGE SCALE GENOMIC DNA]</scope>
    <source>
        <strain evidence="8">ATCC BAA-1392 / DSM 18658 / VKM B-2454 / MOB10</strain>
    </source>
</reference>
<keyword evidence="6" id="KW-0547">Nucleotide-binding</keyword>
<name>L0DR89_SINAD</name>
<keyword evidence="8" id="KW-1185">Reference proteome</keyword>
<protein>
    <recommendedName>
        <fullName evidence="6">NAD kinase</fullName>
        <ecNumber evidence="6">2.7.1.23</ecNumber>
    </recommendedName>
    <alternativeName>
        <fullName evidence="6">ATP-dependent NAD kinase</fullName>
    </alternativeName>
</protein>
<proteinExistence type="inferred from homology"/>
<feature type="binding site" evidence="6">
    <location>
        <begin position="192"/>
        <end position="197"/>
    </location>
    <ligand>
        <name>NAD(+)</name>
        <dbReference type="ChEBI" id="CHEBI:57540"/>
    </ligand>
</feature>
<dbReference type="Gene3D" id="2.60.200.30">
    <property type="entry name" value="Probable inorganic polyphosphate/atp-NAD kinase, domain 2"/>
    <property type="match status" value="1"/>
</dbReference>
<accession>L0DR89</accession>
<dbReference type="GO" id="GO:0019674">
    <property type="term" value="P:NAD+ metabolic process"/>
    <property type="evidence" value="ECO:0007669"/>
    <property type="project" value="InterPro"/>
</dbReference>
<comment type="function">
    <text evidence="6">Involved in the regulation of the intracellular balance of NAD and NADP, and is a key enzyme in the biosynthesis of NADP. Catalyzes specifically the phosphorylation on 2'-hydroxyl of the adenosine moiety of NAD to yield NADP.</text>
</comment>
<evidence type="ECO:0000256" key="6">
    <source>
        <dbReference type="HAMAP-Rule" id="MF_00361"/>
    </source>
</evidence>
<dbReference type="GO" id="GO:0005737">
    <property type="term" value="C:cytoplasm"/>
    <property type="evidence" value="ECO:0007669"/>
    <property type="project" value="UniProtKB-SubCell"/>
</dbReference>
<dbReference type="InterPro" id="IPR002504">
    <property type="entry name" value="NADK"/>
</dbReference>
<keyword evidence="6" id="KW-0963">Cytoplasm</keyword>
<dbReference type="GO" id="GO:0051287">
    <property type="term" value="F:NAD binding"/>
    <property type="evidence" value="ECO:0007669"/>
    <property type="project" value="UniProtKB-ARBA"/>
</dbReference>
<keyword evidence="4 6" id="KW-0520">NAD</keyword>
<feature type="binding site" evidence="6">
    <location>
        <begin position="151"/>
        <end position="152"/>
    </location>
    <ligand>
        <name>NAD(+)</name>
        <dbReference type="ChEBI" id="CHEBI:57540"/>
    </ligand>
</feature>
<evidence type="ECO:0000313" key="8">
    <source>
        <dbReference type="Proteomes" id="UP000010798"/>
    </source>
</evidence>